<feature type="domain" description="TGF-beta family profile" evidence="9">
    <location>
        <begin position="267"/>
        <end position="400"/>
    </location>
</feature>
<dbReference type="SUPFAM" id="SSF57501">
    <property type="entry name" value="Cystine-knot cytokines"/>
    <property type="match status" value="1"/>
</dbReference>
<dbReference type="SMART" id="SM00204">
    <property type="entry name" value="TGFB"/>
    <property type="match status" value="1"/>
</dbReference>
<keyword evidence="4" id="KW-0732">Signal</keyword>
<dbReference type="PANTHER" id="PTHR11848">
    <property type="entry name" value="TGF-BETA FAMILY"/>
    <property type="match status" value="1"/>
</dbReference>
<dbReference type="InterPro" id="IPR001111">
    <property type="entry name" value="TGF-b_propeptide"/>
</dbReference>
<evidence type="ECO:0000259" key="9">
    <source>
        <dbReference type="PROSITE" id="PS51362"/>
    </source>
</evidence>
<dbReference type="PANTHER" id="PTHR11848:SF310">
    <property type="entry name" value="PROTEIN 60A-RELATED"/>
    <property type="match status" value="1"/>
</dbReference>
<evidence type="ECO:0000256" key="4">
    <source>
        <dbReference type="ARBA" id="ARBA00022729"/>
    </source>
</evidence>
<dbReference type="InterPro" id="IPR017948">
    <property type="entry name" value="TGFb_CS"/>
</dbReference>
<evidence type="ECO:0000256" key="7">
    <source>
        <dbReference type="ARBA" id="ARBA00023180"/>
    </source>
</evidence>
<dbReference type="InterPro" id="IPR029034">
    <property type="entry name" value="Cystine-knot_cytokine"/>
</dbReference>
<evidence type="ECO:0000256" key="3">
    <source>
        <dbReference type="ARBA" id="ARBA00022525"/>
    </source>
</evidence>
<dbReference type="InterPro" id="IPR015615">
    <property type="entry name" value="TGF-beta-rel"/>
</dbReference>
<keyword evidence="10" id="KW-1185">Reference proteome</keyword>
<evidence type="ECO:0000256" key="8">
    <source>
        <dbReference type="RuleBase" id="RU000354"/>
    </source>
</evidence>
<dbReference type="Proteomes" id="UP000695007">
    <property type="component" value="Unplaced"/>
</dbReference>
<evidence type="ECO:0000313" key="11">
    <source>
        <dbReference type="RefSeq" id="XP_011497041.1"/>
    </source>
</evidence>
<dbReference type="InterPro" id="IPR001839">
    <property type="entry name" value="TGF-b_C"/>
</dbReference>
<protein>
    <submittedName>
        <fullName evidence="11">Protein 60A-like</fullName>
    </submittedName>
</protein>
<dbReference type="PROSITE" id="PS51362">
    <property type="entry name" value="TGF_BETA_2"/>
    <property type="match status" value="1"/>
</dbReference>
<dbReference type="GeneID" id="105361525"/>
<dbReference type="GO" id="GO:0008083">
    <property type="term" value="F:growth factor activity"/>
    <property type="evidence" value="ECO:0007669"/>
    <property type="project" value="UniProtKB-KW"/>
</dbReference>
<dbReference type="Gene3D" id="2.10.90.10">
    <property type="entry name" value="Cystine-knot cytokines"/>
    <property type="match status" value="1"/>
</dbReference>
<dbReference type="Gene3D" id="2.60.120.970">
    <property type="match status" value="1"/>
</dbReference>
<dbReference type="KEGG" id="csol:105361525"/>
<evidence type="ECO:0000313" key="10">
    <source>
        <dbReference type="Proteomes" id="UP000695007"/>
    </source>
</evidence>
<dbReference type="FunFam" id="2.10.90.10:FF:000001">
    <property type="entry name" value="Bone morphogenetic protein 4"/>
    <property type="match status" value="1"/>
</dbReference>
<dbReference type="CDD" id="cd13761">
    <property type="entry name" value="TGF_beta_BMP5_like"/>
    <property type="match status" value="1"/>
</dbReference>
<evidence type="ECO:0000256" key="5">
    <source>
        <dbReference type="ARBA" id="ARBA00023030"/>
    </source>
</evidence>
<gene>
    <name evidence="11" type="primary">LOC105361525</name>
</gene>
<evidence type="ECO:0000256" key="1">
    <source>
        <dbReference type="ARBA" id="ARBA00004613"/>
    </source>
</evidence>
<keyword evidence="7" id="KW-0325">Glycoprotein</keyword>
<dbReference type="GO" id="GO:0005125">
    <property type="term" value="F:cytokine activity"/>
    <property type="evidence" value="ECO:0007669"/>
    <property type="project" value="TreeGrafter"/>
</dbReference>
<keyword evidence="5 8" id="KW-0339">Growth factor</keyword>
<evidence type="ECO:0000256" key="6">
    <source>
        <dbReference type="ARBA" id="ARBA00023157"/>
    </source>
</evidence>
<evidence type="ECO:0000256" key="2">
    <source>
        <dbReference type="ARBA" id="ARBA00006656"/>
    </source>
</evidence>
<sequence>MLSNYSRIWFFIVYVTIFPKIEKAIHYTHIHGRCMRNRTNEKVIDRIPRLNKNEIIRNTRDLLNLPTRPHYSKNDSWQIKRSASRYIYDVFKNTVDKNQAQSYNFTMQDLQTMEDSDIIMTYAGLYHNEGNIIWFDVSITPSIDYIIGAELHLYPNTLDKNFKILVFSIVSQRKNKKRLQFIESVTVNANYKGWIKVKITSILQYWLKHPKHNFGLHLSIVYTEDNFNERIDEIMELNTNSSEKNPFLVGYFVSSQIFDERLTAKSRWKRSEAYSTTNYLDNPYMYKDTSKRRVNAGSCRLQKFYVRFRNFDFDNYITAPEGYDAQYCSGECRFPLNAHMNATNHAIVQTLVHFLMPGRAPQACCAPRELAHLPVLYSRDGINYMLKKYRNMIIKSCGCH</sequence>
<comment type="subcellular location">
    <subcellularLocation>
        <location evidence="1">Secreted</location>
    </subcellularLocation>
</comment>
<name>A0AAJ7DUP0_9HYME</name>
<dbReference type="Pfam" id="PF00019">
    <property type="entry name" value="TGF_beta"/>
    <property type="match status" value="1"/>
</dbReference>
<keyword evidence="3" id="KW-0964">Secreted</keyword>
<accession>A0AAJ7DUP0</accession>
<dbReference type="GO" id="GO:0005615">
    <property type="term" value="C:extracellular space"/>
    <property type="evidence" value="ECO:0007669"/>
    <property type="project" value="TreeGrafter"/>
</dbReference>
<reference evidence="11" key="1">
    <citation type="submission" date="2025-08" db="UniProtKB">
        <authorList>
            <consortium name="RefSeq"/>
        </authorList>
    </citation>
    <scope>IDENTIFICATION</scope>
</reference>
<dbReference type="RefSeq" id="XP_011497041.1">
    <property type="nucleotide sequence ID" value="XM_011498739.1"/>
</dbReference>
<dbReference type="Pfam" id="PF00688">
    <property type="entry name" value="TGFb_propeptide"/>
    <property type="match status" value="1"/>
</dbReference>
<dbReference type="PROSITE" id="PS00250">
    <property type="entry name" value="TGF_BETA_1"/>
    <property type="match status" value="1"/>
</dbReference>
<dbReference type="AlphaFoldDB" id="A0AAJ7DUP0"/>
<organism evidence="10 11">
    <name type="scientific">Ceratosolen solmsi marchali</name>
    <dbReference type="NCBI Taxonomy" id="326594"/>
    <lineage>
        <taxon>Eukaryota</taxon>
        <taxon>Metazoa</taxon>
        <taxon>Ecdysozoa</taxon>
        <taxon>Arthropoda</taxon>
        <taxon>Hexapoda</taxon>
        <taxon>Insecta</taxon>
        <taxon>Pterygota</taxon>
        <taxon>Neoptera</taxon>
        <taxon>Endopterygota</taxon>
        <taxon>Hymenoptera</taxon>
        <taxon>Apocrita</taxon>
        <taxon>Proctotrupomorpha</taxon>
        <taxon>Chalcidoidea</taxon>
        <taxon>Agaonidae</taxon>
        <taxon>Agaoninae</taxon>
        <taxon>Ceratosolen</taxon>
    </lineage>
</organism>
<keyword evidence="6" id="KW-1015">Disulfide bond</keyword>
<comment type="similarity">
    <text evidence="2 8">Belongs to the TGF-beta family.</text>
</comment>
<proteinExistence type="inferred from homology"/>